<comment type="caution">
    <text evidence="1">The sequence shown here is derived from an EMBL/GenBank/DDBJ whole genome shotgun (WGS) entry which is preliminary data.</text>
</comment>
<protein>
    <submittedName>
        <fullName evidence="1">Uncharacterized protein</fullName>
    </submittedName>
</protein>
<reference evidence="1 2" key="1">
    <citation type="submission" date="2018-06" db="EMBL/GenBank/DDBJ databases">
        <title>Genomic Encyclopedia of Archaeal and Bacterial Type Strains, Phase II (KMG-II): from individual species to whole genera.</title>
        <authorList>
            <person name="Goeker M."/>
        </authorList>
    </citation>
    <scope>NUCLEOTIDE SEQUENCE [LARGE SCALE GENOMIC DNA]</scope>
    <source>
        <strain evidence="1 2">JCM 11668</strain>
    </source>
</reference>
<dbReference type="AlphaFoldDB" id="A0A318TIK6"/>
<sequence>MSRDSLGGDEDLDLLLTIGARVRMNALGRARHPRYGLREGTIVGCGSPSSRRVKFDDRKTVLSIYKGYLEVLPNKRGSRNTSDLRSEL</sequence>
<dbReference type="Proteomes" id="UP000248148">
    <property type="component" value="Unassembled WGS sequence"/>
</dbReference>
<dbReference type="OrthoDB" id="8139140at2"/>
<organism evidence="1 2">
    <name type="scientific">Rhodopseudomonas faecalis</name>
    <dbReference type="NCBI Taxonomy" id="99655"/>
    <lineage>
        <taxon>Bacteria</taxon>
        <taxon>Pseudomonadati</taxon>
        <taxon>Pseudomonadota</taxon>
        <taxon>Alphaproteobacteria</taxon>
        <taxon>Hyphomicrobiales</taxon>
        <taxon>Nitrobacteraceae</taxon>
        <taxon>Rhodopseudomonas</taxon>
    </lineage>
</organism>
<name>A0A318TIK6_9BRAD</name>
<keyword evidence="2" id="KW-1185">Reference proteome</keyword>
<dbReference type="EMBL" id="QJTI01000019">
    <property type="protein sequence ID" value="PYF01645.1"/>
    <property type="molecule type" value="Genomic_DNA"/>
</dbReference>
<gene>
    <name evidence="1" type="ORF">BJ122_11948</name>
</gene>
<evidence type="ECO:0000313" key="2">
    <source>
        <dbReference type="Proteomes" id="UP000248148"/>
    </source>
</evidence>
<evidence type="ECO:0000313" key="1">
    <source>
        <dbReference type="EMBL" id="PYF01645.1"/>
    </source>
</evidence>
<proteinExistence type="predicted"/>
<accession>A0A318TIK6</accession>